<dbReference type="SMART" id="SM00355">
    <property type="entry name" value="ZnF_C2H2"/>
    <property type="match status" value="4"/>
</dbReference>
<protein>
    <recommendedName>
        <fullName evidence="3">RING-type E3 ubiquitin transferase</fullName>
        <ecNumber evidence="3">2.3.2.27</ecNumber>
    </recommendedName>
</protein>
<evidence type="ECO:0000256" key="1">
    <source>
        <dbReference type="ARBA" id="ARBA00000900"/>
    </source>
</evidence>
<feature type="region of interest" description="Disordered" evidence="4">
    <location>
        <begin position="531"/>
        <end position="563"/>
    </location>
</feature>
<feature type="compositionally biased region" description="Polar residues" evidence="4">
    <location>
        <begin position="393"/>
        <end position="407"/>
    </location>
</feature>
<feature type="region of interest" description="Disordered" evidence="4">
    <location>
        <begin position="390"/>
        <end position="485"/>
    </location>
</feature>
<feature type="compositionally biased region" description="Low complexity" evidence="4">
    <location>
        <begin position="439"/>
        <end position="456"/>
    </location>
</feature>
<feature type="compositionally biased region" description="Basic and acidic residues" evidence="4">
    <location>
        <begin position="621"/>
        <end position="640"/>
    </location>
</feature>
<dbReference type="GO" id="GO:0072344">
    <property type="term" value="P:rescue of stalled ribosome"/>
    <property type="evidence" value="ECO:0007669"/>
    <property type="project" value="InterPro"/>
</dbReference>
<evidence type="ECO:0000256" key="4">
    <source>
        <dbReference type="SAM" id="MobiDB-lite"/>
    </source>
</evidence>
<feature type="region of interest" description="Disordered" evidence="4">
    <location>
        <begin position="609"/>
        <end position="640"/>
    </location>
</feature>
<feature type="compositionally biased region" description="Low complexity" evidence="4">
    <location>
        <begin position="473"/>
        <end position="483"/>
    </location>
</feature>
<dbReference type="InterPro" id="IPR013087">
    <property type="entry name" value="Znf_C2H2_type"/>
</dbReference>
<feature type="compositionally biased region" description="Pro residues" evidence="4">
    <location>
        <begin position="33"/>
        <end position="48"/>
    </location>
</feature>
<dbReference type="EMBL" id="CAJFCW020000002">
    <property type="protein sequence ID" value="CAG9092700.1"/>
    <property type="molecule type" value="Genomic_DNA"/>
</dbReference>
<evidence type="ECO:0000313" key="7">
    <source>
        <dbReference type="Proteomes" id="UP000614601"/>
    </source>
</evidence>
<evidence type="ECO:0000259" key="5">
    <source>
        <dbReference type="PROSITE" id="PS00028"/>
    </source>
</evidence>
<feature type="compositionally biased region" description="Basic and acidic residues" evidence="4">
    <location>
        <begin position="76"/>
        <end position="85"/>
    </location>
</feature>
<evidence type="ECO:0000313" key="6">
    <source>
        <dbReference type="EMBL" id="CAD5211114.1"/>
    </source>
</evidence>
<dbReference type="Proteomes" id="UP000783686">
    <property type="component" value="Unassembled WGS sequence"/>
</dbReference>
<reference evidence="6" key="1">
    <citation type="submission" date="2020-09" db="EMBL/GenBank/DDBJ databases">
        <authorList>
            <person name="Kikuchi T."/>
        </authorList>
    </citation>
    <scope>NUCLEOTIDE SEQUENCE</scope>
    <source>
        <strain evidence="6">SH1</strain>
    </source>
</reference>
<dbReference type="PANTHER" id="PTHR22938:SF0">
    <property type="entry name" value="E3 UBIQUITIN-PROTEIN LIGASE ZNF598"/>
    <property type="match status" value="1"/>
</dbReference>
<organism evidence="6 7">
    <name type="scientific">Bursaphelenchus okinawaensis</name>
    <dbReference type="NCBI Taxonomy" id="465554"/>
    <lineage>
        <taxon>Eukaryota</taxon>
        <taxon>Metazoa</taxon>
        <taxon>Ecdysozoa</taxon>
        <taxon>Nematoda</taxon>
        <taxon>Chromadorea</taxon>
        <taxon>Rhabditida</taxon>
        <taxon>Tylenchina</taxon>
        <taxon>Tylenchomorpha</taxon>
        <taxon>Aphelenchoidea</taxon>
        <taxon>Aphelenchoididae</taxon>
        <taxon>Bursaphelenchus</taxon>
    </lineage>
</organism>
<comment type="pathway">
    <text evidence="2">Protein modification; protein ubiquitination.</text>
</comment>
<sequence>MNGSMGQKGSNNRRRRPRNSRPNSESQGQPNYGVPPPGFENIEPPPQPRNQNRPNRGGRPRLGGQKSPTRKPTSQHVKERRDHNGKPFEGLAEDCDLCCQKSDVFGVGECLHPACMECVIRMRCLGEQKTCHACRTELDKVYFVRNPLNWKVYKIPNDFIVRHPDCGLFNVAFEDSYVMECYERYNLFSCKVCERRGEFSEFPTFPALKQHVTTHGLTFCHICLEHLNVLTKDRELYNQNDLKRHMNGEKGKLEGFKGHPQCNFCMQRFYDDEFQYRHLRKEHFYCSLCDTMFGKNLFFNRVEQLHRHYKQEHYPCLSPDCVAMGIVFKDEMELNVHNAQNHSGHNRSIPVDFQFNRNVSRFGETSGRGNQVVHLNTSSGVSVVPAREPVVNSPRQPTIIHSAQYTRQEPRTVPAPPRVQMNDFPSLAPSAAISNPNWRSSVQASRQQAQSTSVRQPLDLSSQFPTLGGQVHPTPTSSAPTSSGWGKKNIAAVLKQPAKPAPKKTAVPSESRKKVVPLPDIWPENMQKKLEAREQGLPEPSDIDPPLPDPLVALAKKKEPKKKTVKASIVMEKVKPTPIAEVNSKFNVFASVADDDSEDVATEEWLSSTAMKAKQKKKVAKQQEKERLQEERRKQKEEELKKMEERLTLEKFLKEKEEAELCKKLALKNWDDEGSDQSHTPEEGPETSKAAVENHQNTDDPLLRALMESNKQYAEERNGPPSALDRIKALTGWFAAPESNKSPERPNSSSPSIAPPPGFENVPIQKPPGL</sequence>
<gene>
    <name evidence="6" type="ORF">BOKJ2_LOCUS3532</name>
</gene>
<accession>A0A811K6U4</accession>
<dbReference type="EMBL" id="CAJFDH010000002">
    <property type="protein sequence ID" value="CAD5211114.1"/>
    <property type="molecule type" value="Genomic_DNA"/>
</dbReference>
<feature type="domain" description="C2H2-type" evidence="5">
    <location>
        <begin position="262"/>
        <end position="283"/>
    </location>
</feature>
<dbReference type="GO" id="GO:0043022">
    <property type="term" value="F:ribosome binding"/>
    <property type="evidence" value="ECO:0007669"/>
    <property type="project" value="TreeGrafter"/>
</dbReference>
<dbReference type="PROSITE" id="PS00028">
    <property type="entry name" value="ZINC_FINGER_C2H2_1"/>
    <property type="match status" value="1"/>
</dbReference>
<dbReference type="OrthoDB" id="3838338at2759"/>
<evidence type="ECO:0000256" key="2">
    <source>
        <dbReference type="ARBA" id="ARBA00004906"/>
    </source>
</evidence>
<dbReference type="InterPro" id="IPR044288">
    <property type="entry name" value="ZNF598/HEL2"/>
</dbReference>
<keyword evidence="7" id="KW-1185">Reference proteome</keyword>
<dbReference type="EC" id="2.3.2.27" evidence="3"/>
<proteinExistence type="predicted"/>
<dbReference type="Pfam" id="PF25447">
    <property type="entry name" value="RING_ZNF598"/>
    <property type="match status" value="1"/>
</dbReference>
<comment type="caution">
    <text evidence="6">The sequence shown here is derived from an EMBL/GenBank/DDBJ whole genome shotgun (WGS) entry which is preliminary data.</text>
</comment>
<dbReference type="GO" id="GO:0016567">
    <property type="term" value="P:protein ubiquitination"/>
    <property type="evidence" value="ECO:0007669"/>
    <property type="project" value="TreeGrafter"/>
</dbReference>
<dbReference type="CDD" id="cd16615">
    <property type="entry name" value="RING-HC_ZNF598"/>
    <property type="match status" value="1"/>
</dbReference>
<dbReference type="InterPro" id="IPR041888">
    <property type="entry name" value="RING-HC_ZNF598/HEL2"/>
</dbReference>
<name>A0A811K6U4_9BILA</name>
<dbReference type="PANTHER" id="PTHR22938">
    <property type="entry name" value="ZINC FINGER PROTEIN 598"/>
    <property type="match status" value="1"/>
</dbReference>
<feature type="compositionally biased region" description="Polar residues" evidence="4">
    <location>
        <begin position="66"/>
        <end position="75"/>
    </location>
</feature>
<feature type="region of interest" description="Disordered" evidence="4">
    <location>
        <begin position="667"/>
        <end position="770"/>
    </location>
</feature>
<evidence type="ECO:0000256" key="3">
    <source>
        <dbReference type="ARBA" id="ARBA00012483"/>
    </source>
</evidence>
<dbReference type="AlphaFoldDB" id="A0A811K6U4"/>
<dbReference type="GO" id="GO:0061630">
    <property type="term" value="F:ubiquitin protein ligase activity"/>
    <property type="evidence" value="ECO:0007669"/>
    <property type="project" value="UniProtKB-EC"/>
</dbReference>
<comment type="catalytic activity">
    <reaction evidence="1">
        <text>S-ubiquitinyl-[E2 ubiquitin-conjugating enzyme]-L-cysteine + [acceptor protein]-L-lysine = [E2 ubiquitin-conjugating enzyme]-L-cysteine + N(6)-ubiquitinyl-[acceptor protein]-L-lysine.</text>
        <dbReference type="EC" id="2.3.2.27"/>
    </reaction>
</comment>
<feature type="region of interest" description="Disordered" evidence="4">
    <location>
        <begin position="1"/>
        <end position="85"/>
    </location>
</feature>
<feature type="compositionally biased region" description="Low complexity" evidence="4">
    <location>
        <begin position="49"/>
        <end position="65"/>
    </location>
</feature>
<dbReference type="Proteomes" id="UP000614601">
    <property type="component" value="Unassembled WGS sequence"/>
</dbReference>